<dbReference type="GO" id="GO:0016926">
    <property type="term" value="P:protein desumoylation"/>
    <property type="evidence" value="ECO:0007669"/>
    <property type="project" value="TreeGrafter"/>
</dbReference>
<dbReference type="EMBL" id="JAACJN010000357">
    <property type="protein sequence ID" value="KAF5346272.1"/>
    <property type="molecule type" value="Genomic_DNA"/>
</dbReference>
<evidence type="ECO:0000256" key="4">
    <source>
        <dbReference type="ARBA" id="ARBA00022786"/>
    </source>
</evidence>
<dbReference type="InterPro" id="IPR038765">
    <property type="entry name" value="Papain-like_cys_pep_sf"/>
</dbReference>
<dbReference type="Pfam" id="PF02902">
    <property type="entry name" value="Peptidase_C48"/>
    <property type="match status" value="1"/>
</dbReference>
<comment type="caution">
    <text evidence="7">The sequence shown here is derived from an EMBL/GenBank/DDBJ whole genome shotgun (WGS) entry which is preliminary data.</text>
</comment>
<keyword evidence="5" id="KW-0378">Hydrolase</keyword>
<keyword evidence="9" id="KW-1185">Reference proteome</keyword>
<dbReference type="GO" id="GO:0005634">
    <property type="term" value="C:nucleus"/>
    <property type="evidence" value="ECO:0007669"/>
    <property type="project" value="TreeGrafter"/>
</dbReference>
<dbReference type="AlphaFoldDB" id="A0A8H5FJ94"/>
<sequence>MNVLHPLNFPFKIAGLKKDDLDRLDQNNLLNNTLIEVGLSPEESYTHVKNWTRTRKNKINVDIFSRDFIIIPIHEQSHWYLAIMHCPFLMLPYHLPTPASPRPHNAVANKADIPQTTIYILDSLNSHHPQVAPQLSSYLQHKARERHNCFNISGAVECIVKELGLDCVLCFYGFIDVGGLLSLVLVRTGARAIDRV</sequence>
<dbReference type="OrthoDB" id="442460at2759"/>
<reference evidence="7 9" key="1">
    <citation type="journal article" date="2020" name="ISME J.">
        <title>Uncovering the hidden diversity of litter-decomposition mechanisms in mushroom-forming fungi.</title>
        <authorList>
            <person name="Floudas D."/>
            <person name="Bentzer J."/>
            <person name="Ahren D."/>
            <person name="Johansson T."/>
            <person name="Persson P."/>
            <person name="Tunlid A."/>
        </authorList>
    </citation>
    <scope>NUCLEOTIDE SEQUENCE [LARGE SCALE GENOMIC DNA]</scope>
    <source>
        <strain evidence="7 9">CBS 406.79</strain>
    </source>
</reference>
<comment type="similarity">
    <text evidence="1">Belongs to the peptidase C48 family.</text>
</comment>
<keyword evidence="3" id="KW-0645">Protease</keyword>
<dbReference type="GO" id="GO:0005737">
    <property type="term" value="C:cytoplasm"/>
    <property type="evidence" value="ECO:0007669"/>
    <property type="project" value="TreeGrafter"/>
</dbReference>
<evidence type="ECO:0000256" key="3">
    <source>
        <dbReference type="ARBA" id="ARBA00022670"/>
    </source>
</evidence>
<keyword evidence="4" id="KW-0833">Ubl conjugation pathway</keyword>
<evidence type="ECO:0000313" key="8">
    <source>
        <dbReference type="EMBL" id="KAF5346272.1"/>
    </source>
</evidence>
<dbReference type="Gene3D" id="3.40.395.10">
    <property type="entry name" value="Adenoviral Proteinase, Chain A"/>
    <property type="match status" value="1"/>
</dbReference>
<evidence type="ECO:0000256" key="2">
    <source>
        <dbReference type="ARBA" id="ARBA00022553"/>
    </source>
</evidence>
<evidence type="ECO:0000313" key="9">
    <source>
        <dbReference type="Proteomes" id="UP000518752"/>
    </source>
</evidence>
<gene>
    <name evidence="8" type="ORF">D9757_014647</name>
    <name evidence="7" type="ORF">D9757_015176</name>
</gene>
<dbReference type="PANTHER" id="PTHR46896">
    <property type="entry name" value="SENTRIN-SPECIFIC PROTEASE"/>
    <property type="match status" value="1"/>
</dbReference>
<dbReference type="Proteomes" id="UP000518752">
    <property type="component" value="Unassembled WGS sequence"/>
</dbReference>
<dbReference type="GO" id="GO:0006508">
    <property type="term" value="P:proteolysis"/>
    <property type="evidence" value="ECO:0007669"/>
    <property type="project" value="UniProtKB-KW"/>
</dbReference>
<accession>A0A8H5FJ94</accession>
<evidence type="ECO:0000256" key="1">
    <source>
        <dbReference type="ARBA" id="ARBA00005234"/>
    </source>
</evidence>
<name>A0A8H5FJ94_9AGAR</name>
<keyword evidence="2" id="KW-0597">Phosphoprotein</keyword>
<dbReference type="InterPro" id="IPR003653">
    <property type="entry name" value="Peptidase_C48_C"/>
</dbReference>
<dbReference type="InterPro" id="IPR051947">
    <property type="entry name" value="Sentrin-specific_protease"/>
</dbReference>
<feature type="domain" description="Ubiquitin-like protease family profile" evidence="6">
    <location>
        <begin position="1"/>
        <end position="178"/>
    </location>
</feature>
<evidence type="ECO:0000259" key="6">
    <source>
        <dbReference type="PROSITE" id="PS50600"/>
    </source>
</evidence>
<dbReference type="PANTHER" id="PTHR46896:SF3">
    <property type="entry name" value="FI06413P-RELATED"/>
    <property type="match status" value="1"/>
</dbReference>
<protein>
    <recommendedName>
        <fullName evidence="6">Ubiquitin-like protease family profile domain-containing protein</fullName>
    </recommendedName>
</protein>
<dbReference type="SUPFAM" id="SSF54001">
    <property type="entry name" value="Cysteine proteinases"/>
    <property type="match status" value="1"/>
</dbReference>
<dbReference type="GO" id="GO:0070139">
    <property type="term" value="F:SUMO-specific endopeptidase activity"/>
    <property type="evidence" value="ECO:0007669"/>
    <property type="project" value="TreeGrafter"/>
</dbReference>
<evidence type="ECO:0000313" key="7">
    <source>
        <dbReference type="EMBL" id="KAF5339235.1"/>
    </source>
</evidence>
<dbReference type="EMBL" id="JAACJN010000557">
    <property type="protein sequence ID" value="KAF5339235.1"/>
    <property type="molecule type" value="Genomic_DNA"/>
</dbReference>
<evidence type="ECO:0000256" key="5">
    <source>
        <dbReference type="ARBA" id="ARBA00022801"/>
    </source>
</evidence>
<proteinExistence type="inferred from homology"/>
<dbReference type="PROSITE" id="PS50600">
    <property type="entry name" value="ULP_PROTEASE"/>
    <property type="match status" value="1"/>
</dbReference>
<organism evidence="7 9">
    <name type="scientific">Collybiopsis confluens</name>
    <dbReference type="NCBI Taxonomy" id="2823264"/>
    <lineage>
        <taxon>Eukaryota</taxon>
        <taxon>Fungi</taxon>
        <taxon>Dikarya</taxon>
        <taxon>Basidiomycota</taxon>
        <taxon>Agaricomycotina</taxon>
        <taxon>Agaricomycetes</taxon>
        <taxon>Agaricomycetidae</taxon>
        <taxon>Agaricales</taxon>
        <taxon>Marasmiineae</taxon>
        <taxon>Omphalotaceae</taxon>
        <taxon>Collybiopsis</taxon>
    </lineage>
</organism>